<dbReference type="GO" id="GO:0008270">
    <property type="term" value="F:zinc ion binding"/>
    <property type="evidence" value="ECO:0007669"/>
    <property type="project" value="UniProtKB-KW"/>
</dbReference>
<dbReference type="EMBL" id="WVIE01000008">
    <property type="protein sequence ID" value="NDJ17305.1"/>
    <property type="molecule type" value="Genomic_DNA"/>
</dbReference>
<dbReference type="PANTHER" id="PTHR22619:SF0">
    <property type="entry name" value="ZINC FINGER SWIM DOMAIN-CONTAINING PROTEIN 6-LIKE PROTEIN"/>
    <property type="match status" value="1"/>
</dbReference>
<evidence type="ECO:0000259" key="2">
    <source>
        <dbReference type="PROSITE" id="PS50966"/>
    </source>
</evidence>
<proteinExistence type="predicted"/>
<dbReference type="InterPro" id="IPR007527">
    <property type="entry name" value="Znf_SWIM"/>
</dbReference>
<dbReference type="AlphaFoldDB" id="A0A8J7Z188"/>
<comment type="caution">
    <text evidence="3">The sequence shown here is derived from an EMBL/GenBank/DDBJ whole genome shotgun (WGS) entry which is preliminary data.</text>
</comment>
<evidence type="ECO:0000256" key="1">
    <source>
        <dbReference type="PROSITE-ProRule" id="PRU00325"/>
    </source>
</evidence>
<feature type="domain" description="SWIM-type" evidence="2">
    <location>
        <begin position="54"/>
        <end position="91"/>
    </location>
</feature>
<protein>
    <submittedName>
        <fullName evidence="3">SWIM zinc finger domain-containing protein</fullName>
    </submittedName>
</protein>
<dbReference type="Pfam" id="PF04434">
    <property type="entry name" value="SWIM"/>
    <property type="match status" value="1"/>
</dbReference>
<evidence type="ECO:0000313" key="3">
    <source>
        <dbReference type="EMBL" id="NDJ17305.1"/>
    </source>
</evidence>
<keyword evidence="1" id="KW-0479">Metal-binding</keyword>
<keyword evidence="1" id="KW-0862">Zinc</keyword>
<sequence>MQFPSISEGVIRHNSTENSLSRGKEYDRMGSVVDVVQRGAILQAEVEGTEVKPYRVTLEFDAGGITDARCTCPYEYGGWCKHIVATVLTCDRQPDKIEARPTLVQLLDRLNPVQTQRLVQELVAEQPELIELVDRQVHLMTNSKPATAARKPRQSPIDVTPFRRQVRHILREGIRELEYGCEHDPFGEALSELIDRARSFSQNEDGESARCSADTARVAILEAITQGYAEEWDELNEYGGEIYGINQELNEAWSEAILSTDIDEAQAVDLQAMLEAWQDELQADFSMSLAALEQGWNDPTLLEILAGTLSEAEFWIEERPDFTTDLALIRLQILDRQDRDAEYLNLARVAGLTEQYLTRLAESGDVETAIALAETELSTVQEAFALATTLRESNHLAEALEVAKLGLAFSGYELYNFAIWTGELAEGLNQDATAIEAYETAFSSQPSFDLYQRLQTLAGKNWKRLQPKLLQALRRADSWNSEAAKVDIFLHEELWDDAISTVNKRYIYNVGLAYRVMDAVIAHQPDWVIETAIQNADEIMNAGKSEKYNTAIEWLKRAKAAYVESDRQSEWQTYRRDLVLAHGKKRKLMALLDTAKL</sequence>
<dbReference type="Proteomes" id="UP000646053">
    <property type="component" value="Unassembled WGS sequence"/>
</dbReference>
<dbReference type="RefSeq" id="WP_162422831.1">
    <property type="nucleotide sequence ID" value="NZ_WVIE01000008.1"/>
</dbReference>
<dbReference type="PANTHER" id="PTHR22619">
    <property type="entry name" value="ZINC FINGER SWIM DOMAIN CONTAINING PROTEIN 4, 5, 6"/>
    <property type="match status" value="1"/>
</dbReference>
<reference evidence="3" key="1">
    <citation type="submission" date="2019-12" db="EMBL/GenBank/DDBJ databases">
        <title>High-Quality draft genome sequences of three cyanobacteria isolated from the limestone walls of the Old Cathedral of Coimbra.</title>
        <authorList>
            <person name="Tiago I."/>
            <person name="Soares F."/>
            <person name="Portugal A."/>
        </authorList>
    </citation>
    <scope>NUCLEOTIDE SEQUENCE</scope>
    <source>
        <strain evidence="3">A</strain>
    </source>
</reference>
<name>A0A8J7Z188_9CYAN</name>
<keyword evidence="1" id="KW-0863">Zinc-finger</keyword>
<evidence type="ECO:0000313" key="4">
    <source>
        <dbReference type="Proteomes" id="UP000646053"/>
    </source>
</evidence>
<dbReference type="PROSITE" id="PS50966">
    <property type="entry name" value="ZF_SWIM"/>
    <property type="match status" value="1"/>
</dbReference>
<organism evidence="3 4">
    <name type="scientific">Myxacorys almedinensis A</name>
    <dbReference type="NCBI Taxonomy" id="2690445"/>
    <lineage>
        <taxon>Bacteria</taxon>
        <taxon>Bacillati</taxon>
        <taxon>Cyanobacteriota</taxon>
        <taxon>Cyanophyceae</taxon>
        <taxon>Leptolyngbyales</taxon>
        <taxon>Leptolyngbyaceae</taxon>
        <taxon>Myxacorys</taxon>
        <taxon>Myxacorys almedinensis</taxon>
    </lineage>
</organism>
<dbReference type="GO" id="GO:0031462">
    <property type="term" value="C:Cul2-RING ubiquitin ligase complex"/>
    <property type="evidence" value="ECO:0007669"/>
    <property type="project" value="TreeGrafter"/>
</dbReference>
<keyword evidence="4" id="KW-1185">Reference proteome</keyword>
<accession>A0A8J7Z188</accession>
<gene>
    <name evidence="3" type="ORF">GS601_08375</name>
</gene>